<evidence type="ECO:0000256" key="5">
    <source>
        <dbReference type="ARBA" id="ARBA00022989"/>
    </source>
</evidence>
<dbReference type="AlphaFoldDB" id="A0AAV2I635"/>
<evidence type="ECO:0000256" key="3">
    <source>
        <dbReference type="ARBA" id="ARBA00022461"/>
    </source>
</evidence>
<dbReference type="PANTHER" id="PTHR11690:SF248">
    <property type="entry name" value="PICKPOCKET 17, ISOFORM A"/>
    <property type="match status" value="1"/>
</dbReference>
<evidence type="ECO:0008006" key="14">
    <source>
        <dbReference type="Google" id="ProtNLM"/>
    </source>
</evidence>
<dbReference type="Gene3D" id="1.10.287.770">
    <property type="entry name" value="YojJ-like"/>
    <property type="match status" value="1"/>
</dbReference>
<evidence type="ECO:0000313" key="13">
    <source>
        <dbReference type="Proteomes" id="UP001497497"/>
    </source>
</evidence>
<evidence type="ECO:0000256" key="9">
    <source>
        <dbReference type="ARBA" id="ARBA00023201"/>
    </source>
</evidence>
<evidence type="ECO:0000256" key="1">
    <source>
        <dbReference type="ARBA" id="ARBA00004141"/>
    </source>
</evidence>
<comment type="similarity">
    <text evidence="11">Belongs to the amiloride-sensitive sodium channel (TC 1.A.6) family.</text>
</comment>
<dbReference type="GO" id="GO:0015280">
    <property type="term" value="F:ligand-gated sodium channel activity"/>
    <property type="evidence" value="ECO:0007669"/>
    <property type="project" value="TreeGrafter"/>
</dbReference>
<dbReference type="Proteomes" id="UP001497497">
    <property type="component" value="Unassembled WGS sequence"/>
</dbReference>
<evidence type="ECO:0000256" key="8">
    <source>
        <dbReference type="ARBA" id="ARBA00023136"/>
    </source>
</evidence>
<proteinExistence type="inferred from homology"/>
<name>A0AAV2I635_LYMST</name>
<dbReference type="PANTHER" id="PTHR11690">
    <property type="entry name" value="AMILORIDE-SENSITIVE SODIUM CHANNEL-RELATED"/>
    <property type="match status" value="1"/>
</dbReference>
<comment type="caution">
    <text evidence="12">The sequence shown here is derived from an EMBL/GenBank/DDBJ whole genome shotgun (WGS) entry which is preliminary data.</text>
</comment>
<evidence type="ECO:0000256" key="11">
    <source>
        <dbReference type="RuleBase" id="RU000679"/>
    </source>
</evidence>
<keyword evidence="4 11" id="KW-0812">Transmembrane</keyword>
<dbReference type="InterPro" id="IPR001873">
    <property type="entry name" value="ENaC"/>
</dbReference>
<organism evidence="12 13">
    <name type="scientific">Lymnaea stagnalis</name>
    <name type="common">Great pond snail</name>
    <name type="synonym">Helix stagnalis</name>
    <dbReference type="NCBI Taxonomy" id="6523"/>
    <lineage>
        <taxon>Eukaryota</taxon>
        <taxon>Metazoa</taxon>
        <taxon>Spiralia</taxon>
        <taxon>Lophotrochozoa</taxon>
        <taxon>Mollusca</taxon>
        <taxon>Gastropoda</taxon>
        <taxon>Heterobranchia</taxon>
        <taxon>Euthyneura</taxon>
        <taxon>Panpulmonata</taxon>
        <taxon>Hygrophila</taxon>
        <taxon>Lymnaeoidea</taxon>
        <taxon>Lymnaeidae</taxon>
        <taxon>Lymnaea</taxon>
    </lineage>
</organism>
<reference evidence="12 13" key="1">
    <citation type="submission" date="2024-04" db="EMBL/GenBank/DDBJ databases">
        <authorList>
            <consortium name="Genoscope - CEA"/>
            <person name="William W."/>
        </authorList>
    </citation>
    <scope>NUCLEOTIDE SEQUENCE [LARGE SCALE GENOMIC DNA]</scope>
</reference>
<keyword evidence="3 11" id="KW-0894">Sodium channel</keyword>
<dbReference type="PRINTS" id="PR01078">
    <property type="entry name" value="AMINACHANNEL"/>
</dbReference>
<keyword evidence="5" id="KW-1133">Transmembrane helix</keyword>
<evidence type="ECO:0000256" key="2">
    <source>
        <dbReference type="ARBA" id="ARBA00022448"/>
    </source>
</evidence>
<evidence type="ECO:0000256" key="10">
    <source>
        <dbReference type="ARBA" id="ARBA00023303"/>
    </source>
</evidence>
<sequence length="354" mass="39601">SSDDLELFKDLFSAQNESTRDLLGHQIQDMLLQCSFAGRKCYQANFTRVHTGNYGSCYTLQNSMFIARRSGPDGGLELTLFLESDEYVPGITNGKGFQVAIHEQGTIPFPADEGIAVTPGAQTVIGLRMLQITRLGMPYGPCRSAATFESINNVTYSRNTCQRLCEQALIRSTCKCYDPSRLELNDVMQNPLDLPSCADDSQLTCVYEVQYNFDATDSSCGCDSPCSEKLYEKTVAARQWPSTSYASILVESICKERSADVCNKLRNKTKDNRLADFMKLNIYYEDLNYEELSEQADYDESQLLSDIGGSIGLWIGLSVLGLFELFHLVADIVIYMCWGQCQEKGGKKLKHEDD</sequence>
<protein>
    <recommendedName>
        <fullName evidence="14">Amiloride-sensitive sodium channel</fullName>
    </recommendedName>
</protein>
<gene>
    <name evidence="12" type="ORF">GSLYS_00015018001</name>
</gene>
<keyword evidence="10 11" id="KW-0407">Ion channel</keyword>
<keyword evidence="6" id="KW-0915">Sodium</keyword>
<keyword evidence="8" id="KW-0472">Membrane</keyword>
<evidence type="ECO:0000313" key="12">
    <source>
        <dbReference type="EMBL" id="CAL1541412.1"/>
    </source>
</evidence>
<keyword evidence="13" id="KW-1185">Reference proteome</keyword>
<comment type="subcellular location">
    <subcellularLocation>
        <location evidence="1">Membrane</location>
        <topology evidence="1">Multi-pass membrane protein</topology>
    </subcellularLocation>
</comment>
<accession>A0AAV2I635</accession>
<dbReference type="EMBL" id="CAXITT010000430">
    <property type="protein sequence ID" value="CAL1541412.1"/>
    <property type="molecule type" value="Genomic_DNA"/>
</dbReference>
<evidence type="ECO:0000256" key="4">
    <source>
        <dbReference type="ARBA" id="ARBA00022692"/>
    </source>
</evidence>
<evidence type="ECO:0000256" key="7">
    <source>
        <dbReference type="ARBA" id="ARBA00023065"/>
    </source>
</evidence>
<dbReference type="GO" id="GO:0005886">
    <property type="term" value="C:plasma membrane"/>
    <property type="evidence" value="ECO:0007669"/>
    <property type="project" value="TreeGrafter"/>
</dbReference>
<keyword evidence="2 11" id="KW-0813">Transport</keyword>
<dbReference type="Pfam" id="PF00858">
    <property type="entry name" value="ASC"/>
    <property type="match status" value="1"/>
</dbReference>
<keyword evidence="9 11" id="KW-0739">Sodium transport</keyword>
<feature type="non-terminal residue" evidence="12">
    <location>
        <position position="1"/>
    </location>
</feature>
<evidence type="ECO:0000256" key="6">
    <source>
        <dbReference type="ARBA" id="ARBA00023053"/>
    </source>
</evidence>
<keyword evidence="7 11" id="KW-0406">Ion transport</keyword>
<dbReference type="Gene3D" id="2.60.470.10">
    <property type="entry name" value="Acid-sensing ion channels like domains"/>
    <property type="match status" value="1"/>
</dbReference>